<dbReference type="PATRIC" id="fig|272557.25.peg.1002"/>
<dbReference type="STRING" id="272557.APE_1481.1"/>
<dbReference type="InterPro" id="IPR020476">
    <property type="entry name" value="Nudix_hydrolase"/>
</dbReference>
<feature type="domain" description="Nudix hydrolase" evidence="3">
    <location>
        <begin position="31"/>
        <end position="163"/>
    </location>
</feature>
<dbReference type="EMBL" id="BA000002">
    <property type="protein sequence ID" value="BAA80479.2"/>
    <property type="molecule type" value="Genomic_DNA"/>
</dbReference>
<proteinExistence type="predicted"/>
<dbReference type="PANTHER" id="PTHR11839:SF18">
    <property type="entry name" value="NUDIX HYDROLASE DOMAIN-CONTAINING PROTEIN"/>
    <property type="match status" value="1"/>
</dbReference>
<dbReference type="eggNOG" id="arCOG01073">
    <property type="taxonomic scope" value="Archaea"/>
</dbReference>
<dbReference type="PROSITE" id="PS00893">
    <property type="entry name" value="NUDIX_BOX"/>
    <property type="match status" value="1"/>
</dbReference>
<dbReference type="SUPFAM" id="SSF55811">
    <property type="entry name" value="Nudix"/>
    <property type="match status" value="1"/>
</dbReference>
<protein>
    <submittedName>
        <fullName evidence="4">ADP-ribose pyrophosphatase</fullName>
        <ecNumber evidence="4">3.6.1.13</ecNumber>
    </submittedName>
</protein>
<keyword evidence="5" id="KW-1185">Reference proteome</keyword>
<evidence type="ECO:0000313" key="4">
    <source>
        <dbReference type="EMBL" id="BAA80479.2"/>
    </source>
</evidence>
<dbReference type="AlphaFoldDB" id="Q9YBW9"/>
<dbReference type="InterPro" id="IPR020084">
    <property type="entry name" value="NUDIX_hydrolase_CS"/>
</dbReference>
<dbReference type="PROSITE" id="PS51462">
    <property type="entry name" value="NUDIX"/>
    <property type="match status" value="1"/>
</dbReference>
<dbReference type="CDD" id="cd03424">
    <property type="entry name" value="NUDIX_ADPRase_Nudt5_UGPPase_Nudt14"/>
    <property type="match status" value="1"/>
</dbReference>
<dbReference type="GO" id="GO:0019693">
    <property type="term" value="P:ribose phosphate metabolic process"/>
    <property type="evidence" value="ECO:0007669"/>
    <property type="project" value="TreeGrafter"/>
</dbReference>
<dbReference type="InterPro" id="IPR015797">
    <property type="entry name" value="NUDIX_hydrolase-like_dom_sf"/>
</dbReference>
<dbReference type="PRINTS" id="PR00502">
    <property type="entry name" value="NUDIXFAMILY"/>
</dbReference>
<dbReference type="Gene3D" id="3.90.79.10">
    <property type="entry name" value="Nucleoside Triphosphate Pyrophosphohydrolase"/>
    <property type="match status" value="1"/>
</dbReference>
<dbReference type="KEGG" id="ape:APE_1481.1"/>
<dbReference type="InterPro" id="IPR000086">
    <property type="entry name" value="NUDIX_hydrolase_dom"/>
</dbReference>
<reference evidence="4 5" key="1">
    <citation type="journal article" date="1999" name="DNA Res.">
        <title>Complete genome sequence of an aerobic hyper-thermophilic crenarchaeon, Aeropyrum pernix K1.</title>
        <authorList>
            <person name="Kawarabayasi Y."/>
            <person name="Hino Y."/>
            <person name="Horikawa H."/>
            <person name="Yamazaki S."/>
            <person name="Haikawa Y."/>
            <person name="Jin-no K."/>
            <person name="Takahashi M."/>
            <person name="Sekine M."/>
            <person name="Baba S."/>
            <person name="Ankai A."/>
            <person name="Kosugi H."/>
            <person name="Hosoyama A."/>
            <person name="Fukui S."/>
            <person name="Nagai Y."/>
            <person name="Nishijima K."/>
            <person name="Nakazawa H."/>
            <person name="Takamiya M."/>
            <person name="Masuda S."/>
            <person name="Funahashi T."/>
            <person name="Tanaka T."/>
            <person name="Kudoh Y."/>
            <person name="Yamazaki J."/>
            <person name="Kushida N."/>
            <person name="Oguchi A."/>
            <person name="Aoki K."/>
            <person name="Kubota K."/>
            <person name="Nakamura Y."/>
            <person name="Nomura N."/>
            <person name="Sako Y."/>
            <person name="Kikuchi H."/>
        </authorList>
    </citation>
    <scope>NUCLEOTIDE SEQUENCE [LARGE SCALE GENOMIC DNA]</scope>
    <source>
        <strain evidence="5">ATCC 700893 / DSM 11879 / JCM 9820 / NBRC 100138 / K1</strain>
    </source>
</reference>
<dbReference type="Pfam" id="PF00293">
    <property type="entry name" value="NUDIX"/>
    <property type="match status" value="1"/>
</dbReference>
<dbReference type="PIR" id="A72628">
    <property type="entry name" value="A72628"/>
</dbReference>
<dbReference type="GO" id="GO:0047631">
    <property type="term" value="F:ADP-ribose diphosphatase activity"/>
    <property type="evidence" value="ECO:0007669"/>
    <property type="project" value="UniProtKB-EC"/>
</dbReference>
<gene>
    <name evidence="4" type="primary">nudF</name>
    <name evidence="4" type="ordered locus">APE_1481.1</name>
</gene>
<dbReference type="EnsemblBacteria" id="BAA80479">
    <property type="protein sequence ID" value="BAA80479"/>
    <property type="gene ID" value="APE_1481.1"/>
</dbReference>
<evidence type="ECO:0000256" key="1">
    <source>
        <dbReference type="ARBA" id="ARBA00001946"/>
    </source>
</evidence>
<evidence type="ECO:0000313" key="5">
    <source>
        <dbReference type="Proteomes" id="UP000002518"/>
    </source>
</evidence>
<comment type="cofactor">
    <cofactor evidence="1">
        <name>Mg(2+)</name>
        <dbReference type="ChEBI" id="CHEBI:18420"/>
    </cofactor>
</comment>
<evidence type="ECO:0000256" key="2">
    <source>
        <dbReference type="ARBA" id="ARBA00022801"/>
    </source>
</evidence>
<sequence>MNVECRGRRVKFEARMETLPNGRQILVDRVVFPDSVAVLPLVEKDGEWHVVLVRQFRPSIGKWTLEAPAGTLKEGETPEAAAARELEEEAGLKAKALVRVGGGHVSPGYSTEYIHLFLAYSLEKGEMSPEEHEVIEGVVEMRLSEALESIESGVIEDLKTIALVMAAASRVHQLEAGGGV</sequence>
<evidence type="ECO:0000259" key="3">
    <source>
        <dbReference type="PROSITE" id="PS51462"/>
    </source>
</evidence>
<organism evidence="4 5">
    <name type="scientific">Aeropyrum pernix (strain ATCC 700893 / DSM 11879 / JCM 9820 / NBRC 100138 / K1)</name>
    <dbReference type="NCBI Taxonomy" id="272557"/>
    <lineage>
        <taxon>Archaea</taxon>
        <taxon>Thermoproteota</taxon>
        <taxon>Thermoprotei</taxon>
        <taxon>Desulfurococcales</taxon>
        <taxon>Desulfurococcaceae</taxon>
        <taxon>Aeropyrum</taxon>
    </lineage>
</organism>
<name>Q9YBW9_AERPE</name>
<keyword evidence="2 4" id="KW-0378">Hydrolase</keyword>
<dbReference type="GO" id="GO:0006753">
    <property type="term" value="P:nucleoside phosphate metabolic process"/>
    <property type="evidence" value="ECO:0007669"/>
    <property type="project" value="TreeGrafter"/>
</dbReference>
<dbReference type="EC" id="3.6.1.13" evidence="4"/>
<dbReference type="Proteomes" id="UP000002518">
    <property type="component" value="Chromosome"/>
</dbReference>
<accession>Q9YBW9</accession>
<dbReference type="PANTHER" id="PTHR11839">
    <property type="entry name" value="UDP/ADP-SUGAR PYROPHOSPHATASE"/>
    <property type="match status" value="1"/>
</dbReference>